<evidence type="ECO:0000313" key="16">
    <source>
        <dbReference type="Proteomes" id="UP000299084"/>
    </source>
</evidence>
<keyword evidence="11" id="KW-0472">Membrane</keyword>
<evidence type="ECO:0000256" key="5">
    <source>
        <dbReference type="ARBA" id="ARBA00022692"/>
    </source>
</evidence>
<comment type="cofactor">
    <cofactor evidence="2">
        <name>Mn(2+)</name>
        <dbReference type="ChEBI" id="CHEBI:29035"/>
    </cofactor>
</comment>
<feature type="region of interest" description="Disordered" evidence="13">
    <location>
        <begin position="919"/>
        <end position="955"/>
    </location>
</feature>
<evidence type="ECO:0000256" key="3">
    <source>
        <dbReference type="ARBA" id="ARBA00004141"/>
    </source>
</evidence>
<keyword evidence="7" id="KW-0547">Nucleotide-binding</keyword>
<keyword evidence="6" id="KW-0479">Metal-binding</keyword>
<dbReference type="GO" id="GO:0005886">
    <property type="term" value="C:plasma membrane"/>
    <property type="evidence" value="ECO:0007669"/>
    <property type="project" value="TreeGrafter"/>
</dbReference>
<evidence type="ECO:0000256" key="12">
    <source>
        <dbReference type="ARBA" id="ARBA00023239"/>
    </source>
</evidence>
<dbReference type="InterPro" id="IPR001054">
    <property type="entry name" value="A/G_cyclase"/>
</dbReference>
<evidence type="ECO:0000256" key="11">
    <source>
        <dbReference type="ARBA" id="ARBA00023136"/>
    </source>
</evidence>
<feature type="compositionally biased region" description="Pro residues" evidence="13">
    <location>
        <begin position="286"/>
        <end position="299"/>
    </location>
</feature>
<dbReference type="GO" id="GO:0046872">
    <property type="term" value="F:metal ion binding"/>
    <property type="evidence" value="ECO:0007669"/>
    <property type="project" value="UniProtKB-KW"/>
</dbReference>
<feature type="region of interest" description="Disordered" evidence="13">
    <location>
        <begin position="1"/>
        <end position="24"/>
    </location>
</feature>
<keyword evidence="10" id="KW-1133">Transmembrane helix</keyword>
<feature type="domain" description="Guanylate cyclase" evidence="14">
    <location>
        <begin position="784"/>
        <end position="831"/>
    </location>
</feature>
<evidence type="ECO:0000256" key="13">
    <source>
        <dbReference type="SAM" id="MobiDB-lite"/>
    </source>
</evidence>
<dbReference type="GO" id="GO:0007189">
    <property type="term" value="P:adenylate cyclase-activating G protein-coupled receptor signaling pathway"/>
    <property type="evidence" value="ECO:0007669"/>
    <property type="project" value="TreeGrafter"/>
</dbReference>
<comment type="subcellular location">
    <subcellularLocation>
        <location evidence="3">Membrane</location>
        <topology evidence="3">Multi-pass membrane protein</topology>
    </subcellularLocation>
</comment>
<evidence type="ECO:0000256" key="7">
    <source>
        <dbReference type="ARBA" id="ARBA00022741"/>
    </source>
</evidence>
<name>A0A5N4EDG3_CAMDR</name>
<feature type="compositionally biased region" description="Polar residues" evidence="13">
    <location>
        <begin position="526"/>
        <end position="538"/>
    </location>
</feature>
<feature type="region of interest" description="Disordered" evidence="13">
    <location>
        <begin position="517"/>
        <end position="548"/>
    </location>
</feature>
<protein>
    <recommendedName>
        <fullName evidence="4">adenylate cyclase</fullName>
        <ecNumber evidence="4">4.6.1.1</ecNumber>
    </recommendedName>
</protein>
<evidence type="ECO:0000256" key="6">
    <source>
        <dbReference type="ARBA" id="ARBA00022723"/>
    </source>
</evidence>
<feature type="region of interest" description="Disordered" evidence="13">
    <location>
        <begin position="253"/>
        <end position="316"/>
    </location>
</feature>
<keyword evidence="9" id="KW-0460">Magnesium</keyword>
<dbReference type="PANTHER" id="PTHR45627:SF6">
    <property type="entry name" value="ADENYLATE CYCLASE TYPE 2"/>
    <property type="match status" value="1"/>
</dbReference>
<gene>
    <name evidence="15" type="ORF">Cadr_000003922</name>
</gene>
<sequence>MSLGSGGSPKQFPFPANPPTPSTQVAVSTQATWGQYDSQQEKALALEFGALSTGGGSGSFLGHTEQTSPRLELAALITLCSPCKLFKAGLELSSVSLTPGVKPGTRQLLVVGGGALDSRSRIPKVAHNSVQNLQMQALCKSQPFALRDTRARRVEAGRWILDRIRTVGSHPFTSDLVNGPDLLSLGCVPCTLDPCVVLGNQLHLGDTDDRQLLTGGRCRGWGLIEGPGQESWGLQEGIERSRVGGECIVHIRGTSARNPGMGGMTRSLHMRRRESRSQPCPSHPADTPPPQPPPPPPTAGPRHAGRGRGPDIQSPVLDPEFQTLLKGFPPALPPPSDPLEVEKKLRSPLTLGVSLRVCSLQSEPPAALGACRVSPGPSANRRLGVSSNSPELPFPRLLHSRITHGASQKAAQAWSSHQGQGSAGHWGGLGRISLKAPLETQGALSSAASVKVNSAVRWDNCDLGRFPCLQIENKRKGLPSGATCTSCHAAGTHAGLVIFVCVLDIITVPQRVPPADPVSLEPKLGNDTSAQRASSPTLTAAGRGRRRHRLAGPENRRKMSLAFPGSSRDLPWWRKDGSSERASHLGVWCLECSAVLAPCQGILLSALESRAHGSHSRRVDALTLPSTQEAPVTSVLSSTQRSPSCLAELSPLSWCLAPTLAPGHSTHVRPCEGPKEPAPMGEQTPTPTWPPFLSEISTELEAVFTTAKTWKQPKCPSTDGCIRKGLRAGAPPTNRWKRGVQGAGSEPAPRSLEALTCDQWPVSRMAWDCVSWCSALLSPRQELYHQSYDCVCVMFASIPDFKEFYTESDVNKEGLECLRLLNEIIADFDDVGTSELPLMGGGKPQAHTLAFLDSVCSGWPGSGTCDTTLDLCSFHSQFPESESQSSALHNQMIVVASQLLSKPKFSGVEKIKTIGSTYMAATGARPGTDSGPRLSPGPAHRAPEPQPEPSGRQRVTHQLTVGSLPGTRSPPVGLRRWAPHRGTELSRAQLAVGRWTQPPRAQLAPHPHRPRRGSSLLQQGRPSTKVRRPSSSLLIFWARGWAGRHPRHS</sequence>
<evidence type="ECO:0000256" key="8">
    <source>
        <dbReference type="ARBA" id="ARBA00022840"/>
    </source>
</evidence>
<dbReference type="GO" id="GO:0004016">
    <property type="term" value="F:adenylate cyclase activity"/>
    <property type="evidence" value="ECO:0007669"/>
    <property type="project" value="UniProtKB-EC"/>
</dbReference>
<reference evidence="15 16" key="1">
    <citation type="journal article" date="2019" name="Mol. Ecol. Resour.">
        <title>Improving Illumina assemblies with Hi-C and long reads: an example with the North African dromedary.</title>
        <authorList>
            <person name="Elbers J.P."/>
            <person name="Rogers M.F."/>
            <person name="Perelman P.L."/>
            <person name="Proskuryakova A.A."/>
            <person name="Serdyukova N.A."/>
            <person name="Johnson W.E."/>
            <person name="Horin P."/>
            <person name="Corander J."/>
            <person name="Murphy D."/>
            <person name="Burger P.A."/>
        </authorList>
    </citation>
    <scope>NUCLEOTIDE SEQUENCE [LARGE SCALE GENOMIC DNA]</scope>
    <source>
        <strain evidence="15">Drom800</strain>
        <tissue evidence="15">Blood</tissue>
    </source>
</reference>
<comment type="caution">
    <text evidence="15">The sequence shown here is derived from an EMBL/GenBank/DDBJ whole genome shotgun (WGS) entry which is preliminary data.</text>
</comment>
<dbReference type="EMBL" id="JWIN03000003">
    <property type="protein sequence ID" value="KAB1281169.1"/>
    <property type="molecule type" value="Genomic_DNA"/>
</dbReference>
<comment type="catalytic activity">
    <reaction evidence="1">
        <text>ATP = 3',5'-cyclic AMP + diphosphate</text>
        <dbReference type="Rhea" id="RHEA:15389"/>
        <dbReference type="ChEBI" id="CHEBI:30616"/>
        <dbReference type="ChEBI" id="CHEBI:33019"/>
        <dbReference type="ChEBI" id="CHEBI:58165"/>
        <dbReference type="EC" id="4.6.1.1"/>
    </reaction>
</comment>
<evidence type="ECO:0000256" key="2">
    <source>
        <dbReference type="ARBA" id="ARBA00001936"/>
    </source>
</evidence>
<evidence type="ECO:0000256" key="10">
    <source>
        <dbReference type="ARBA" id="ARBA00022989"/>
    </source>
</evidence>
<dbReference type="InterPro" id="IPR029787">
    <property type="entry name" value="Nucleotide_cyclase"/>
</dbReference>
<organism evidence="15 16">
    <name type="scientific">Camelus dromedarius</name>
    <name type="common">Dromedary</name>
    <name type="synonym">Arabian camel</name>
    <dbReference type="NCBI Taxonomy" id="9838"/>
    <lineage>
        <taxon>Eukaryota</taxon>
        <taxon>Metazoa</taxon>
        <taxon>Chordata</taxon>
        <taxon>Craniata</taxon>
        <taxon>Vertebrata</taxon>
        <taxon>Euteleostomi</taxon>
        <taxon>Mammalia</taxon>
        <taxon>Eutheria</taxon>
        <taxon>Laurasiatheria</taxon>
        <taxon>Artiodactyla</taxon>
        <taxon>Tylopoda</taxon>
        <taxon>Camelidae</taxon>
        <taxon>Camelus</taxon>
    </lineage>
</organism>
<evidence type="ECO:0000313" key="15">
    <source>
        <dbReference type="EMBL" id="KAB1281169.1"/>
    </source>
</evidence>
<dbReference type="GO" id="GO:0035556">
    <property type="term" value="P:intracellular signal transduction"/>
    <property type="evidence" value="ECO:0007669"/>
    <property type="project" value="InterPro"/>
</dbReference>
<keyword evidence="8" id="KW-0067">ATP-binding</keyword>
<dbReference type="GO" id="GO:0006171">
    <property type="term" value="P:cAMP biosynthetic process"/>
    <property type="evidence" value="ECO:0007669"/>
    <property type="project" value="TreeGrafter"/>
</dbReference>
<accession>A0A5N4EDG3</accession>
<dbReference type="Gene3D" id="3.30.70.1230">
    <property type="entry name" value="Nucleotide cyclase"/>
    <property type="match status" value="2"/>
</dbReference>
<keyword evidence="5" id="KW-0812">Transmembrane</keyword>
<feature type="region of interest" description="Disordered" evidence="13">
    <location>
        <begin position="997"/>
        <end position="1029"/>
    </location>
</feature>
<evidence type="ECO:0000256" key="9">
    <source>
        <dbReference type="ARBA" id="ARBA00022842"/>
    </source>
</evidence>
<evidence type="ECO:0000256" key="4">
    <source>
        <dbReference type="ARBA" id="ARBA00012201"/>
    </source>
</evidence>
<evidence type="ECO:0000259" key="14">
    <source>
        <dbReference type="Pfam" id="PF00211"/>
    </source>
</evidence>
<dbReference type="PANTHER" id="PTHR45627">
    <property type="entry name" value="ADENYLATE CYCLASE TYPE 1"/>
    <property type="match status" value="1"/>
</dbReference>
<proteinExistence type="predicted"/>
<keyword evidence="12" id="KW-0456">Lyase</keyword>
<dbReference type="Proteomes" id="UP000299084">
    <property type="component" value="Unassembled WGS sequence"/>
</dbReference>
<dbReference type="SUPFAM" id="SSF55073">
    <property type="entry name" value="Nucleotide cyclase"/>
    <property type="match status" value="1"/>
</dbReference>
<dbReference type="GO" id="GO:0007193">
    <property type="term" value="P:adenylate cyclase-inhibiting G protein-coupled receptor signaling pathway"/>
    <property type="evidence" value="ECO:0007669"/>
    <property type="project" value="TreeGrafter"/>
</dbReference>
<dbReference type="AlphaFoldDB" id="A0A5N4EDG3"/>
<evidence type="ECO:0000256" key="1">
    <source>
        <dbReference type="ARBA" id="ARBA00001593"/>
    </source>
</evidence>
<keyword evidence="16" id="KW-1185">Reference proteome</keyword>
<dbReference type="EC" id="4.6.1.1" evidence="4"/>
<dbReference type="Pfam" id="PF00211">
    <property type="entry name" value="Guanylate_cyc"/>
    <property type="match status" value="1"/>
</dbReference>
<dbReference type="GO" id="GO:0005524">
    <property type="term" value="F:ATP binding"/>
    <property type="evidence" value="ECO:0007669"/>
    <property type="project" value="UniProtKB-KW"/>
</dbReference>